<dbReference type="EMBL" id="CP094970">
    <property type="protein sequence ID" value="UYM06082.1"/>
    <property type="molecule type" value="Genomic_DNA"/>
</dbReference>
<dbReference type="RefSeq" id="WP_271634930.1">
    <property type="nucleotide sequence ID" value="NZ_CP094970.1"/>
</dbReference>
<evidence type="ECO:0000313" key="2">
    <source>
        <dbReference type="Proteomes" id="UP001164390"/>
    </source>
</evidence>
<organism evidence="1 2">
    <name type="scientific">Solicola gregarius</name>
    <dbReference type="NCBI Taxonomy" id="2908642"/>
    <lineage>
        <taxon>Bacteria</taxon>
        <taxon>Bacillati</taxon>
        <taxon>Actinomycetota</taxon>
        <taxon>Actinomycetes</taxon>
        <taxon>Propionibacteriales</taxon>
        <taxon>Nocardioidaceae</taxon>
        <taxon>Solicola</taxon>
    </lineage>
</organism>
<name>A0AA46TIQ6_9ACTN</name>
<reference evidence="1" key="1">
    <citation type="submission" date="2022-01" db="EMBL/GenBank/DDBJ databases">
        <title>Nocardioidaceae gen. sp. A5X3R13.</title>
        <authorList>
            <person name="Lopez Marin M.A."/>
            <person name="Uhlik O."/>
        </authorList>
    </citation>
    <scope>NUCLEOTIDE SEQUENCE</scope>
    <source>
        <strain evidence="1">A5X3R13</strain>
    </source>
</reference>
<dbReference type="AlphaFoldDB" id="A0AA46TIQ6"/>
<gene>
    <name evidence="1" type="ORF">L0C25_03135</name>
</gene>
<sequence length="409" mass="44530">MEGLQFVLESDQTLTKSLTVCEELGYLGSDPRSVCGVPVVTPEPDDEDDSVELTPEQRERLRRAFDNLHGAMLPKFDFNLPDLAGLTRAQASIAKAVAIPDSVTKNLSAFTGISTAAAEALKPFRAAQAQWAKQMSVINSDALKSLSAMPQMDSIFAEIARNAEFADSVSRLADQIAKHHEATFRSLAESARKLSTAFYPANLRGIDDLEFSAVEEVVLEDGIALYVVPRTVIAEALVHAEGTDVRLAIIEHEWKAIAEDCRVALDACTTEYVAEWVATGLAALDALDGGHHSAAQALVGSLTDTVVTSYMGDRDTKRKFTPDRSGSRTNDEYRKLGVRSLIALGPIWQAHRQFHAEDGDAIPTTFNRHATAHTVSAEQYTRRNLVQGLMLVCSLISFVNERAVSEEAA</sequence>
<protein>
    <submittedName>
        <fullName evidence="1">Uncharacterized protein</fullName>
    </submittedName>
</protein>
<proteinExistence type="predicted"/>
<keyword evidence="2" id="KW-1185">Reference proteome</keyword>
<dbReference type="Proteomes" id="UP001164390">
    <property type="component" value="Chromosome"/>
</dbReference>
<accession>A0AA46TIQ6</accession>
<evidence type="ECO:0000313" key="1">
    <source>
        <dbReference type="EMBL" id="UYM06082.1"/>
    </source>
</evidence>
<dbReference type="KEGG" id="sgrg:L0C25_03135"/>